<dbReference type="RefSeq" id="WP_050661391.1">
    <property type="nucleotide sequence ID" value="NZ_CP118494.1"/>
</dbReference>
<evidence type="ECO:0000313" key="2">
    <source>
        <dbReference type="EMBL" id="KNX43041.1"/>
    </source>
</evidence>
<feature type="region of interest" description="Disordered" evidence="1">
    <location>
        <begin position="1"/>
        <end position="54"/>
    </location>
</feature>
<sequence>MDYKAAGAPKKGSNAPRHKEHNAPGSQKNPFGKRPTKEELVARLKAKAQAPKKA</sequence>
<organism evidence="2 4">
    <name type="scientific">Roseovarius tolerans</name>
    <dbReference type="NCBI Taxonomy" id="74031"/>
    <lineage>
        <taxon>Bacteria</taxon>
        <taxon>Pseudomonadati</taxon>
        <taxon>Pseudomonadota</taxon>
        <taxon>Alphaproteobacteria</taxon>
        <taxon>Rhodobacterales</taxon>
        <taxon>Roseobacteraceae</taxon>
        <taxon>Roseovarius</taxon>
    </lineage>
</organism>
<dbReference type="Proteomes" id="UP000182160">
    <property type="component" value="Unassembled WGS sequence"/>
</dbReference>
<proteinExistence type="predicted"/>
<evidence type="ECO:0000313" key="3">
    <source>
        <dbReference type="EMBL" id="SEM26732.1"/>
    </source>
</evidence>
<evidence type="ECO:0000256" key="1">
    <source>
        <dbReference type="SAM" id="MobiDB-lite"/>
    </source>
</evidence>
<dbReference type="Proteomes" id="UP000037046">
    <property type="component" value="Unassembled WGS sequence"/>
</dbReference>
<evidence type="ECO:0008006" key="6">
    <source>
        <dbReference type="Google" id="ProtNLM"/>
    </source>
</evidence>
<reference evidence="3 5" key="3">
    <citation type="submission" date="2016-10" db="EMBL/GenBank/DDBJ databases">
        <authorList>
            <person name="de Groot N.N."/>
        </authorList>
    </citation>
    <scope>NUCLEOTIDE SEQUENCE [LARGE SCALE GENOMIC DNA]</scope>
    <source>
        <strain evidence="3 5">DSM 11457</strain>
    </source>
</reference>
<dbReference type="AlphaFoldDB" id="A0A0L6CZB2"/>
<dbReference type="EMBL" id="LGVV01000003">
    <property type="protein sequence ID" value="KNX43041.1"/>
    <property type="molecule type" value="Genomic_DNA"/>
</dbReference>
<keyword evidence="4" id="KW-1185">Reference proteome</keyword>
<protein>
    <recommendedName>
        <fullName evidence="6">Cobalt chelatase</fullName>
    </recommendedName>
</protein>
<dbReference type="EMBL" id="FOBO01000003">
    <property type="protein sequence ID" value="SEM26732.1"/>
    <property type="molecule type" value="Genomic_DNA"/>
</dbReference>
<reference evidence="2" key="2">
    <citation type="submission" date="2015-07" db="EMBL/GenBank/DDBJ databases">
        <title>MeaNS - Measles Nucleotide Surveillance Program.</title>
        <authorList>
            <person name="Tran T."/>
            <person name="Druce J."/>
        </authorList>
    </citation>
    <scope>NUCLEOTIDE SEQUENCE</scope>
    <source>
        <strain evidence="2">EL-164</strain>
    </source>
</reference>
<dbReference type="PATRIC" id="fig|74031.6.peg.456"/>
<feature type="compositionally biased region" description="Basic residues" evidence="1">
    <location>
        <begin position="44"/>
        <end position="54"/>
    </location>
</feature>
<name>A0A0L6CZB2_9RHOB</name>
<evidence type="ECO:0000313" key="5">
    <source>
        <dbReference type="Proteomes" id="UP000182160"/>
    </source>
</evidence>
<gene>
    <name evidence="2" type="ORF">ROTO_04460</name>
    <name evidence="3" type="ORF">SAMN04488077_103211</name>
</gene>
<reference evidence="4" key="1">
    <citation type="submission" date="2015-07" db="EMBL/GenBank/DDBJ databases">
        <title>Draft Genome Sequence of Roseovarius tolerans EL-164, a producer of N-Acylated Alanine Methyl Esters (NAMEs).</title>
        <authorList>
            <person name="Voget S."/>
            <person name="Bruns H."/>
            <person name="Wagner-Doebler I."/>
            <person name="Schulz S."/>
            <person name="Daniel R."/>
        </authorList>
    </citation>
    <scope>NUCLEOTIDE SEQUENCE [LARGE SCALE GENOMIC DNA]</scope>
    <source>
        <strain evidence="4">EL-164</strain>
    </source>
</reference>
<evidence type="ECO:0000313" key="4">
    <source>
        <dbReference type="Proteomes" id="UP000037046"/>
    </source>
</evidence>
<accession>A0A0L6CZB2</accession>